<dbReference type="GO" id="GO:0016020">
    <property type="term" value="C:membrane"/>
    <property type="evidence" value="ECO:0007669"/>
    <property type="project" value="TreeGrafter"/>
</dbReference>
<dbReference type="AlphaFoldDB" id="A0AA36N4L9"/>
<accession>A0AA36N4L9</accession>
<dbReference type="Pfam" id="PF05118">
    <property type="entry name" value="Asp_Arg_Hydrox"/>
    <property type="match status" value="1"/>
</dbReference>
<name>A0AA36N4L9_9DINO</name>
<keyword evidence="4" id="KW-0732">Signal</keyword>
<dbReference type="PANTHER" id="PTHR46332:SF5">
    <property type="entry name" value="ASPARTATE BETA-HYDROXYLASE DOMAIN CONTAINING 2"/>
    <property type="match status" value="1"/>
</dbReference>
<reference evidence="6" key="1">
    <citation type="submission" date="2023-08" db="EMBL/GenBank/DDBJ databases">
        <authorList>
            <person name="Chen Y."/>
            <person name="Shah S."/>
            <person name="Dougan E. K."/>
            <person name="Thang M."/>
            <person name="Chan C."/>
        </authorList>
    </citation>
    <scope>NUCLEOTIDE SEQUENCE</scope>
</reference>
<organism evidence="6 7">
    <name type="scientific">Effrenium voratum</name>
    <dbReference type="NCBI Taxonomy" id="2562239"/>
    <lineage>
        <taxon>Eukaryota</taxon>
        <taxon>Sar</taxon>
        <taxon>Alveolata</taxon>
        <taxon>Dinophyceae</taxon>
        <taxon>Suessiales</taxon>
        <taxon>Symbiodiniaceae</taxon>
        <taxon>Effrenium</taxon>
    </lineage>
</organism>
<keyword evidence="7" id="KW-1185">Reference proteome</keyword>
<dbReference type="GO" id="GO:0051213">
    <property type="term" value="F:dioxygenase activity"/>
    <property type="evidence" value="ECO:0007669"/>
    <property type="project" value="UniProtKB-KW"/>
</dbReference>
<comment type="similarity">
    <text evidence="1">Belongs to the aspartyl/asparaginyl beta-hydroxylase family.</text>
</comment>
<evidence type="ECO:0000313" key="6">
    <source>
        <dbReference type="EMBL" id="CAJ1389313.1"/>
    </source>
</evidence>
<dbReference type="Proteomes" id="UP001178507">
    <property type="component" value="Unassembled WGS sequence"/>
</dbReference>
<evidence type="ECO:0000259" key="5">
    <source>
        <dbReference type="Pfam" id="PF05118"/>
    </source>
</evidence>
<protein>
    <recommendedName>
        <fullName evidence="5">Aspartyl/asparaginy/proline hydroxylase domain-containing protein</fullName>
    </recommendedName>
</protein>
<evidence type="ECO:0000313" key="7">
    <source>
        <dbReference type="Proteomes" id="UP001178507"/>
    </source>
</evidence>
<gene>
    <name evidence="6" type="ORF">EVOR1521_LOCUS14957</name>
</gene>
<evidence type="ECO:0000256" key="2">
    <source>
        <dbReference type="ARBA" id="ARBA00022964"/>
    </source>
</evidence>
<dbReference type="EMBL" id="CAUJNA010001850">
    <property type="protein sequence ID" value="CAJ1389313.1"/>
    <property type="molecule type" value="Genomic_DNA"/>
</dbReference>
<evidence type="ECO:0000256" key="4">
    <source>
        <dbReference type="SAM" id="SignalP"/>
    </source>
</evidence>
<dbReference type="InterPro" id="IPR027443">
    <property type="entry name" value="IPNS-like_sf"/>
</dbReference>
<feature type="signal peptide" evidence="4">
    <location>
        <begin position="1"/>
        <end position="22"/>
    </location>
</feature>
<evidence type="ECO:0000256" key="3">
    <source>
        <dbReference type="ARBA" id="ARBA00023002"/>
    </source>
</evidence>
<dbReference type="InterPro" id="IPR007803">
    <property type="entry name" value="Asp/Arg/Pro-Hydrxlase"/>
</dbReference>
<evidence type="ECO:0000256" key="1">
    <source>
        <dbReference type="ARBA" id="ARBA00007730"/>
    </source>
</evidence>
<feature type="chain" id="PRO_5041353952" description="Aspartyl/asparaginy/proline hydroxylase domain-containing protein" evidence="4">
    <location>
        <begin position="23"/>
        <end position="449"/>
    </location>
</feature>
<keyword evidence="3" id="KW-0560">Oxidoreductase</keyword>
<dbReference type="SUPFAM" id="SSF51197">
    <property type="entry name" value="Clavaminate synthase-like"/>
    <property type="match status" value="1"/>
</dbReference>
<dbReference type="PANTHER" id="PTHR46332">
    <property type="entry name" value="ASPARTATE BETA-HYDROXYLASE DOMAIN-CONTAINING PROTEIN 2"/>
    <property type="match status" value="1"/>
</dbReference>
<comment type="caution">
    <text evidence="6">The sequence shown here is derived from an EMBL/GenBank/DDBJ whole genome shotgun (WGS) entry which is preliminary data.</text>
</comment>
<dbReference type="Gene3D" id="2.60.120.330">
    <property type="entry name" value="B-lactam Antibiotic, Isopenicillin N Synthase, Chain"/>
    <property type="match status" value="1"/>
</dbReference>
<keyword evidence="2" id="KW-0223">Dioxygenase</keyword>
<proteinExistence type="inferred from homology"/>
<sequence length="449" mass="49761">MLASRLFRSHAWFLPLVSCADGVSEIENCIFNLVECLNLVSDDEVQQEALATKLLQSWLQSASAQEEDNGPLRAAALAHVMDLAEAASSHPVLALGVGQALHSFFWWGVRPQPQPSSKLAPPDVQVARAALTLHEQAVTFAGCDIIDLELDTFLARKCPWRWRFAFLIGSELGLELALAQQDFAAAAATFSHLHARFGSLQRLPHFAGSKQRSPMRLNQNWDFFPAADQYPIWPRNRWPPFGEFVERHYDIFKAGLEAFLQDDPGRHFGAAARFQSGLTPRSQDWARIKLIHSGGQSELCKLPYLKRSCELLADRPEIGPRCGTYLSGASIARLLPSAQLKPHLGTHPRLTLQLGLRAPSGATLTVAGEEVAWTEGKVIIFDDTYMHKVQHRGEETRYVLVAWFCHPCDNGWRQGQGEQWLAENPLPEWCGGGGGGYSAPPVPGYSEPI</sequence>
<feature type="domain" description="Aspartyl/asparaginy/proline hydroxylase" evidence="5">
    <location>
        <begin position="275"/>
        <end position="407"/>
    </location>
</feature>
<dbReference type="InterPro" id="IPR051821">
    <property type="entry name" value="Asp/Asn_beta-hydroxylase"/>
</dbReference>